<name>A0A2M9CRS4_9BACT</name>
<dbReference type="Pfam" id="PF00135">
    <property type="entry name" value="COesterase"/>
    <property type="match status" value="1"/>
</dbReference>
<dbReference type="InterPro" id="IPR019826">
    <property type="entry name" value="Carboxylesterase_B_AS"/>
</dbReference>
<organism evidence="5 6">
    <name type="scientific">Thermoflavifilum aggregans</name>
    <dbReference type="NCBI Taxonomy" id="454188"/>
    <lineage>
        <taxon>Bacteria</taxon>
        <taxon>Pseudomonadati</taxon>
        <taxon>Bacteroidota</taxon>
        <taxon>Chitinophagia</taxon>
        <taxon>Chitinophagales</taxon>
        <taxon>Chitinophagaceae</taxon>
        <taxon>Thermoflavifilum</taxon>
    </lineage>
</organism>
<dbReference type="EMBL" id="PGFG01000001">
    <property type="protein sequence ID" value="PJJ74604.1"/>
    <property type="molecule type" value="Genomic_DNA"/>
</dbReference>
<protein>
    <recommendedName>
        <fullName evidence="3">Carboxylic ester hydrolase</fullName>
        <ecNumber evidence="3">3.1.1.-</ecNumber>
    </recommendedName>
</protein>
<feature type="chain" id="PRO_5014490121" description="Carboxylic ester hydrolase" evidence="3">
    <location>
        <begin position="24"/>
        <end position="540"/>
    </location>
</feature>
<dbReference type="EC" id="3.1.1.-" evidence="3"/>
<dbReference type="GO" id="GO:0052689">
    <property type="term" value="F:carboxylic ester hydrolase activity"/>
    <property type="evidence" value="ECO:0007669"/>
    <property type="project" value="TreeGrafter"/>
</dbReference>
<dbReference type="PROSITE" id="PS00122">
    <property type="entry name" value="CARBOXYLESTERASE_B_1"/>
    <property type="match status" value="1"/>
</dbReference>
<reference evidence="5 6" key="1">
    <citation type="submission" date="2017-11" db="EMBL/GenBank/DDBJ databases">
        <title>Genomic Encyclopedia of Archaeal and Bacterial Type Strains, Phase II (KMG-II): From Individual Species to Whole Genera.</title>
        <authorList>
            <person name="Goeker M."/>
        </authorList>
    </citation>
    <scope>NUCLEOTIDE SEQUENCE [LARGE SCALE GENOMIC DNA]</scope>
    <source>
        <strain evidence="5 6">DSM 27268</strain>
    </source>
</reference>
<evidence type="ECO:0000313" key="6">
    <source>
        <dbReference type="Proteomes" id="UP000230000"/>
    </source>
</evidence>
<feature type="domain" description="Carboxylesterase type B" evidence="4">
    <location>
        <begin position="32"/>
        <end position="517"/>
    </location>
</feature>
<accession>A0A2M9CRS4</accession>
<dbReference type="InterPro" id="IPR050654">
    <property type="entry name" value="AChE-related_enzymes"/>
</dbReference>
<dbReference type="InterPro" id="IPR002018">
    <property type="entry name" value="CarbesteraseB"/>
</dbReference>
<comment type="caution">
    <text evidence="5">The sequence shown here is derived from an EMBL/GenBank/DDBJ whole genome shotgun (WGS) entry which is preliminary data.</text>
</comment>
<evidence type="ECO:0000256" key="1">
    <source>
        <dbReference type="ARBA" id="ARBA00005964"/>
    </source>
</evidence>
<feature type="signal peptide" evidence="3">
    <location>
        <begin position="1"/>
        <end position="23"/>
    </location>
</feature>
<dbReference type="InterPro" id="IPR019819">
    <property type="entry name" value="Carboxylesterase_B_CS"/>
</dbReference>
<comment type="similarity">
    <text evidence="1 3">Belongs to the type-B carboxylesterase/lipase family.</text>
</comment>
<keyword evidence="3" id="KW-0732">Signal</keyword>
<sequence>MLSLRKSVCVAATLLLFLPAVHAQTQSARAQAPVVRVTGGMIAGISDPKHQLHIFLGVPYAAPPVGELRWREPQPVKPWSGMKSCTRFGHRPMQKRIFNDMRFRSDTTSEDCLYLNVWAPAHPGKSPLPVLVYFYGGGFVAGDGSEWRYDGASLAQKGIVVVTVNYRLGIFGFFAHPELTRESPHHASGNYGLLDQQAALQWVHDNIAAFGGDPNRVTIAGESAGSISVCAQMASPLSKHLIAGAIGESGAMIKPTIPAVPLSEAEAEGLRFAERIGAHSLQELRAIPADKLLDAASQPGAFRVMPCVDGYFFPLPPDSIFAAGQQARVPLLVGWNSTEVPYTALMQGKAPTPENYASILHQLFGAEADEAMRVFPGRTQEEVVRSATELASDRFIVYSTWKWAELHRTTSQQPVYEYIFFHPRPVETHPQPQTQSPNPPPLKGAGHSWEIEYALGNLATNPVYAWTREDYQVSRLMENYFAQFIKTGNPNGPDLPEWPANKPGKPVYYMHIDAQSGATPETPGQRAQFMFLDHWYQTHR</sequence>
<evidence type="ECO:0000259" key="4">
    <source>
        <dbReference type="Pfam" id="PF00135"/>
    </source>
</evidence>
<dbReference type="PROSITE" id="PS00941">
    <property type="entry name" value="CARBOXYLESTERASE_B_2"/>
    <property type="match status" value="1"/>
</dbReference>
<dbReference type="PANTHER" id="PTHR43918:SF4">
    <property type="entry name" value="CARBOXYLIC ESTER HYDROLASE"/>
    <property type="match status" value="1"/>
</dbReference>
<dbReference type="Proteomes" id="UP000230000">
    <property type="component" value="Unassembled WGS sequence"/>
</dbReference>
<keyword evidence="2 3" id="KW-0378">Hydrolase</keyword>
<dbReference type="PANTHER" id="PTHR43918">
    <property type="entry name" value="ACETYLCHOLINESTERASE"/>
    <property type="match status" value="1"/>
</dbReference>
<dbReference type="OrthoDB" id="9775851at2"/>
<evidence type="ECO:0000256" key="3">
    <source>
        <dbReference type="RuleBase" id="RU361235"/>
    </source>
</evidence>
<dbReference type="Gene3D" id="3.40.50.1820">
    <property type="entry name" value="alpha/beta hydrolase"/>
    <property type="match status" value="1"/>
</dbReference>
<gene>
    <name evidence="5" type="ORF">BXY57_0165</name>
</gene>
<evidence type="ECO:0000256" key="2">
    <source>
        <dbReference type="ARBA" id="ARBA00022801"/>
    </source>
</evidence>
<dbReference type="SUPFAM" id="SSF53474">
    <property type="entry name" value="alpha/beta-Hydrolases"/>
    <property type="match status" value="1"/>
</dbReference>
<keyword evidence="6" id="KW-1185">Reference proteome</keyword>
<dbReference type="InterPro" id="IPR029058">
    <property type="entry name" value="AB_hydrolase_fold"/>
</dbReference>
<evidence type="ECO:0000313" key="5">
    <source>
        <dbReference type="EMBL" id="PJJ74604.1"/>
    </source>
</evidence>
<proteinExistence type="inferred from homology"/>
<dbReference type="AlphaFoldDB" id="A0A2M9CRS4"/>